<dbReference type="GO" id="GO:0004571">
    <property type="term" value="F:mannosyl-oligosaccharide 1,2-alpha-mannosidase activity"/>
    <property type="evidence" value="ECO:0007669"/>
    <property type="project" value="UniProtKB-EC"/>
</dbReference>
<dbReference type="SUPFAM" id="SSF48225">
    <property type="entry name" value="Seven-hairpin glycosidases"/>
    <property type="match status" value="1"/>
</dbReference>
<evidence type="ECO:0000256" key="8">
    <source>
        <dbReference type="ARBA" id="ARBA00047669"/>
    </source>
</evidence>
<feature type="disulfide bond" evidence="12">
    <location>
        <begin position="353"/>
        <end position="396"/>
    </location>
</feature>
<keyword evidence="15" id="KW-1185">Reference proteome</keyword>
<evidence type="ECO:0000256" key="2">
    <source>
        <dbReference type="ARBA" id="ARBA00004922"/>
    </source>
</evidence>
<keyword evidence="6 11" id="KW-0106">Calcium</keyword>
<dbReference type="InterPro" id="IPR001382">
    <property type="entry name" value="Glyco_hydro_47"/>
</dbReference>
<keyword evidence="13" id="KW-0326">Glycosidase</keyword>
<comment type="similarity">
    <text evidence="3 13">Belongs to the glycosyl hydrolase 47 family.</text>
</comment>
<keyword evidence="5 13" id="KW-0378">Hydrolase</keyword>
<evidence type="ECO:0000256" key="5">
    <source>
        <dbReference type="ARBA" id="ARBA00022801"/>
    </source>
</evidence>
<evidence type="ECO:0000256" key="11">
    <source>
        <dbReference type="PIRSR" id="PIRSR601382-2"/>
    </source>
</evidence>
<comment type="caution">
    <text evidence="14">The sequence shown here is derived from an EMBL/GenBank/DDBJ whole genome shotgun (WGS) entry which is preliminary data.</text>
</comment>
<name>A0AAN7WKV3_9SACH</name>
<dbReference type="PRINTS" id="PR00747">
    <property type="entry name" value="GLYHDRLASE47"/>
</dbReference>
<dbReference type="Proteomes" id="UP001306508">
    <property type="component" value="Unassembled WGS sequence"/>
</dbReference>
<dbReference type="InterPro" id="IPR036026">
    <property type="entry name" value="Seven-hairpin_glycosidases"/>
</dbReference>
<dbReference type="InterPro" id="IPR050749">
    <property type="entry name" value="Glycosyl_Hydrolase_47"/>
</dbReference>
<evidence type="ECO:0000256" key="3">
    <source>
        <dbReference type="ARBA" id="ARBA00007658"/>
    </source>
</evidence>
<evidence type="ECO:0000256" key="9">
    <source>
        <dbReference type="ARBA" id="ARBA00048605"/>
    </source>
</evidence>
<dbReference type="Pfam" id="PF01532">
    <property type="entry name" value="Glyco_hydro_47"/>
    <property type="match status" value="1"/>
</dbReference>
<dbReference type="GO" id="GO:0005509">
    <property type="term" value="F:calcium ion binding"/>
    <property type="evidence" value="ECO:0007669"/>
    <property type="project" value="InterPro"/>
</dbReference>
<protein>
    <recommendedName>
        <fullName evidence="13">alpha-1,2-Mannosidase</fullName>
        <ecNumber evidence="13">3.2.1.-</ecNumber>
    </recommendedName>
</protein>
<organism evidence="14 15">
    <name type="scientific">Arxiozyma heterogenica</name>
    <dbReference type="NCBI Taxonomy" id="278026"/>
    <lineage>
        <taxon>Eukaryota</taxon>
        <taxon>Fungi</taxon>
        <taxon>Dikarya</taxon>
        <taxon>Ascomycota</taxon>
        <taxon>Saccharomycotina</taxon>
        <taxon>Saccharomycetes</taxon>
        <taxon>Saccharomycetales</taxon>
        <taxon>Saccharomycetaceae</taxon>
        <taxon>Arxiozyma</taxon>
    </lineage>
</organism>
<feature type="active site" evidence="10">
    <location>
        <position position="454"/>
    </location>
</feature>
<dbReference type="EMBL" id="JAWIZZ010000041">
    <property type="protein sequence ID" value="KAK5780324.1"/>
    <property type="molecule type" value="Genomic_DNA"/>
</dbReference>
<keyword evidence="7 12" id="KW-1015">Disulfide bond</keyword>
<dbReference type="GO" id="GO:0005975">
    <property type="term" value="P:carbohydrate metabolic process"/>
    <property type="evidence" value="ECO:0007669"/>
    <property type="project" value="InterPro"/>
</dbReference>
<dbReference type="GO" id="GO:0016020">
    <property type="term" value="C:membrane"/>
    <property type="evidence" value="ECO:0007669"/>
    <property type="project" value="InterPro"/>
</dbReference>
<comment type="cofactor">
    <cofactor evidence="1 11">
        <name>Ca(2+)</name>
        <dbReference type="ChEBI" id="CHEBI:29108"/>
    </cofactor>
</comment>
<gene>
    <name evidence="14" type="ORF">RI543_002079</name>
</gene>
<dbReference type="Gene3D" id="1.50.10.10">
    <property type="match status" value="1"/>
</dbReference>
<comment type="catalytic activity">
    <reaction evidence="9">
        <text>N(4)-(alpha-D-Man-(1-&gt;2)-alpha-D-Man-(1-&gt;2)-alpha-D-Man-(1-&gt;3)-[alpha-D-Man-(1-&gt;2)-alpha-D-Man-(1-&gt;3)-[alpha-D-Man-(1-&gt;2)-alpha-D-Man-(1-&gt;6)]-alpha-D-Man-(1-&gt;6)]-beta-D-Man-(1-&gt;4)-beta-D-GlcNAc-(1-&gt;4)-beta-D-GlcNAc)-L-asparaginyl-[protein] (N-glucan mannose isomer 9A1,2,3B1,2,3) + 4 H2O = N(4)-(alpha-D-Man-(1-&gt;3)-[alpha-D-Man-(1-&gt;3)-[alpha-D-Man-(1-&gt;6)]-alpha-D-Man-(1-&gt;6)]-beta-D-Man-(1-&gt;4)-beta-D-GlcNAc-(1-&gt;4)-beta-D-GlcNAc)-L-asparaginyl-[protein] (N-glucan mannose isomer 5A1,2) + 4 beta-D-mannose</text>
        <dbReference type="Rhea" id="RHEA:56008"/>
        <dbReference type="Rhea" id="RHEA-COMP:14356"/>
        <dbReference type="Rhea" id="RHEA-COMP:14367"/>
        <dbReference type="ChEBI" id="CHEBI:15377"/>
        <dbReference type="ChEBI" id="CHEBI:28563"/>
        <dbReference type="ChEBI" id="CHEBI:59087"/>
        <dbReference type="ChEBI" id="CHEBI:139493"/>
        <dbReference type="EC" id="3.2.1.113"/>
    </reaction>
</comment>
<proteinExistence type="inferred from homology"/>
<dbReference type="PANTHER" id="PTHR11742:SF55">
    <property type="entry name" value="ENDOPLASMIC RETICULUM MANNOSYL-OLIGOSACCHARIDE 1,2-ALPHA-MANNOSIDASE"/>
    <property type="match status" value="1"/>
</dbReference>
<feature type="active site" description="Proton donor" evidence="10">
    <location>
        <position position="134"/>
    </location>
</feature>
<evidence type="ECO:0000256" key="1">
    <source>
        <dbReference type="ARBA" id="ARBA00001913"/>
    </source>
</evidence>
<dbReference type="AlphaFoldDB" id="A0AAN7WKV3"/>
<comment type="pathway">
    <text evidence="2">Protein modification; protein glycosylation.</text>
</comment>
<feature type="active site" description="Proton donor" evidence="10">
    <location>
        <position position="410"/>
    </location>
</feature>
<evidence type="ECO:0000313" key="14">
    <source>
        <dbReference type="EMBL" id="KAK5780324.1"/>
    </source>
</evidence>
<reference evidence="15" key="1">
    <citation type="submission" date="2023-07" db="EMBL/GenBank/DDBJ databases">
        <title>A draft genome of Kazachstania heterogenica Y-27499.</title>
        <authorList>
            <person name="Donic C."/>
            <person name="Kralova J.S."/>
            <person name="Fidel L."/>
            <person name="Ben-Dor S."/>
            <person name="Jung S."/>
        </authorList>
    </citation>
    <scope>NUCLEOTIDE SEQUENCE [LARGE SCALE GENOMIC DNA]</scope>
    <source>
        <strain evidence="15">Y27499</strain>
    </source>
</reference>
<comment type="catalytic activity">
    <reaction evidence="8">
        <text>N(4)-(alpha-D-Man-(1-&gt;2)-alpha-D-Man-(1-&gt;2)-alpha-D-Man-(1-&gt;3)-[alpha-D-Man-(1-&gt;3)-[alpha-D-Man-(1-&gt;2)-alpha-D-Man-(1-&gt;6)]-alpha-D-Man-(1-&gt;6)]-beta-D-Man-(1-&gt;4)-beta-D-GlcNAc-(1-&gt;4)-beta-D-GlcNAc)-L-asparaginyl-[protein] (N-glucan mannose isomer 8A1,2,3B1,3) + 3 H2O = N(4)-(alpha-D-Man-(1-&gt;3)-[alpha-D-Man-(1-&gt;3)-[alpha-D-Man-(1-&gt;6)]-alpha-D-Man-(1-&gt;6)]-beta-D-Man-(1-&gt;4)-beta-D-GlcNAc-(1-&gt;4)-beta-D-GlcNAc)-L-asparaginyl-[protein] (N-glucan mannose isomer 5A1,2) + 3 beta-D-mannose</text>
        <dbReference type="Rhea" id="RHEA:56028"/>
        <dbReference type="Rhea" id="RHEA-COMP:14358"/>
        <dbReference type="Rhea" id="RHEA-COMP:14367"/>
        <dbReference type="ChEBI" id="CHEBI:15377"/>
        <dbReference type="ChEBI" id="CHEBI:28563"/>
        <dbReference type="ChEBI" id="CHEBI:59087"/>
        <dbReference type="ChEBI" id="CHEBI:60628"/>
        <dbReference type="EC" id="3.2.1.113"/>
    </reaction>
</comment>
<dbReference type="GO" id="GO:0005783">
    <property type="term" value="C:endoplasmic reticulum"/>
    <property type="evidence" value="ECO:0007669"/>
    <property type="project" value="TreeGrafter"/>
</dbReference>
<keyword evidence="4 11" id="KW-0479">Metal-binding</keyword>
<dbReference type="InterPro" id="IPR012341">
    <property type="entry name" value="6hp_glycosidase-like_sf"/>
</dbReference>
<evidence type="ECO:0000256" key="6">
    <source>
        <dbReference type="ARBA" id="ARBA00022837"/>
    </source>
</evidence>
<evidence type="ECO:0000313" key="15">
    <source>
        <dbReference type="Proteomes" id="UP001306508"/>
    </source>
</evidence>
<feature type="active site" evidence="10">
    <location>
        <position position="288"/>
    </location>
</feature>
<dbReference type="GO" id="GO:0036503">
    <property type="term" value="P:ERAD pathway"/>
    <property type="evidence" value="ECO:0007669"/>
    <property type="project" value="UniProtKB-ARBA"/>
</dbReference>
<evidence type="ECO:0000256" key="7">
    <source>
        <dbReference type="ARBA" id="ARBA00023157"/>
    </source>
</evidence>
<evidence type="ECO:0000256" key="4">
    <source>
        <dbReference type="ARBA" id="ARBA00022723"/>
    </source>
</evidence>
<dbReference type="EC" id="3.2.1.-" evidence="13"/>
<dbReference type="PANTHER" id="PTHR11742">
    <property type="entry name" value="MANNOSYL-OLIGOSACCHARIDE ALPHA-1,2-MANNOSIDASE-RELATED"/>
    <property type="match status" value="1"/>
</dbReference>
<feature type="binding site" evidence="11">
    <location>
        <position position="544"/>
    </location>
    <ligand>
        <name>Ca(2+)</name>
        <dbReference type="ChEBI" id="CHEBI:29108"/>
    </ligand>
</feature>
<accession>A0AAN7WKV3</accession>
<evidence type="ECO:0000256" key="10">
    <source>
        <dbReference type="PIRSR" id="PIRSR601382-1"/>
    </source>
</evidence>
<evidence type="ECO:0000256" key="12">
    <source>
        <dbReference type="PIRSR" id="PIRSR601382-3"/>
    </source>
</evidence>
<sequence>MPRLVPLIVLFVSSLAYYYYYSNFVKPNRTNIDPKFRSEQIENVIIQTWTDYKLNGWGKDIYHPINHRTSRNMPISGEPLGWIIIDALDTLLYVHSYSKNQTIKENMQQEIENVADWCINTLNYDIDTNVNIFETTIRMLGGLLSSYYLTETTYSHNNRSTNNNNTLDSKIFLEKAIDLADRLIPAFNQSATGIPYSSVNLHSGDAKRNRADMGTSSTAEFTTLQLEFKYLSILTGDDKYWKYTESVYEPLYTNNNLIDLYDSLIPIYTFPNTGKFYTRNIRMGSRGDSFYEYLLKQYLFTHETLYYQLYRKAMDGMKRHLLRQSSPNRLVYIAERPFGLNNIHSSKMDHLVCFMGGLLAMGATEGITISKARTMDWWNYEREQDWLLAQELTYTCYQMYKQTPTGLAPEIVVFNDPESAEARRFNPKNTNWWISPTKDFAIKPLDAHNLQRPETVESIMILYHITKDKKYRQWGAEILDSFIKHSCIHCDEPNLITYTSLDNMIQIPTKKKDNLESFWIAETLKYLYLLFQDDFDLTKVVFNTEAHPFPVISEELLKKLNLTTGWNI</sequence>
<evidence type="ECO:0000256" key="13">
    <source>
        <dbReference type="RuleBase" id="RU361193"/>
    </source>
</evidence>